<keyword evidence="2" id="KW-1188">Viral release from host cell</keyword>
<protein>
    <recommendedName>
        <fullName evidence="6">Phage head-tail adapter protein</fullName>
    </recommendedName>
</protein>
<keyword evidence="3" id="KW-0231">Viral genome packaging</keyword>
<dbReference type="AlphaFoldDB" id="A0A271KHB0"/>
<evidence type="ECO:0008006" key="6">
    <source>
        <dbReference type="Google" id="ProtNLM"/>
    </source>
</evidence>
<dbReference type="EMBL" id="NPKH01000021">
    <property type="protein sequence ID" value="PAP94517.1"/>
    <property type="molecule type" value="Genomic_DNA"/>
</dbReference>
<gene>
    <name evidence="4" type="ORF">CIT31_16085</name>
</gene>
<accession>A0A271KHB0</accession>
<evidence type="ECO:0000256" key="3">
    <source>
        <dbReference type="ARBA" id="ARBA00023219"/>
    </source>
</evidence>
<evidence type="ECO:0000313" key="5">
    <source>
        <dbReference type="Proteomes" id="UP000215931"/>
    </source>
</evidence>
<dbReference type="Pfam" id="PF12236">
    <property type="entry name" value="Head-tail_con"/>
    <property type="match status" value="1"/>
</dbReference>
<dbReference type="InterPro" id="IPR020991">
    <property type="entry name" value="Connector_podovirus"/>
</dbReference>
<evidence type="ECO:0000313" key="4">
    <source>
        <dbReference type="EMBL" id="PAP94517.1"/>
    </source>
</evidence>
<reference evidence="4 5" key="1">
    <citation type="submission" date="2017-08" db="EMBL/GenBank/DDBJ databases">
        <title>Mesorhizobium wenxinae sp. nov., a novel rhizobial species isolated from root nodules of chickpea (Cicer arietinum L.).</title>
        <authorList>
            <person name="Zhang J."/>
        </authorList>
    </citation>
    <scope>NUCLEOTIDE SEQUENCE [LARGE SCALE GENOMIC DNA]</scope>
    <source>
        <strain evidence="5">WYCCWR 10019</strain>
    </source>
</reference>
<comment type="subcellular location">
    <subcellularLocation>
        <location evidence="1">Virion</location>
    </subcellularLocation>
</comment>
<keyword evidence="5" id="KW-1185">Reference proteome</keyword>
<comment type="caution">
    <text evidence="4">The sequence shown here is derived from an EMBL/GenBank/DDBJ whole genome shotgun (WGS) entry which is preliminary data.</text>
</comment>
<dbReference type="Proteomes" id="UP000215931">
    <property type="component" value="Unassembled WGS sequence"/>
</dbReference>
<evidence type="ECO:0000256" key="2">
    <source>
        <dbReference type="ARBA" id="ARBA00022612"/>
    </source>
</evidence>
<dbReference type="OrthoDB" id="1666403at2"/>
<name>A0A271KHB0_9HYPH</name>
<proteinExistence type="predicted"/>
<dbReference type="RefSeq" id="WP_095519438.1">
    <property type="nucleotide sequence ID" value="NZ_NPKH01000021.1"/>
</dbReference>
<organism evidence="4 5">
    <name type="scientific">Mesorhizobium wenxiniae</name>
    <dbReference type="NCBI Taxonomy" id="2014805"/>
    <lineage>
        <taxon>Bacteria</taxon>
        <taxon>Pseudomonadati</taxon>
        <taxon>Pseudomonadota</taxon>
        <taxon>Alphaproteobacteria</taxon>
        <taxon>Hyphomicrobiales</taxon>
        <taxon>Phyllobacteriaceae</taxon>
        <taxon>Mesorhizobium</taxon>
    </lineage>
</organism>
<evidence type="ECO:0000256" key="1">
    <source>
        <dbReference type="ARBA" id="ARBA00004328"/>
    </source>
</evidence>
<sequence length="546" mass="60654">MQTSATVQTIVDNGNRLFSEKTPLLSHWQELAEHFYYDRADFTGPLNIGSDYAAGSFSSRAAIYRRDMADLYRTMLRPADFFEVKSLDEARNKMPDARSWLEYATAMQRAVMYRNGAGFTRATEAGDHDHLTFGQAVVEVTPTTDRRNLFYRNWHLRDVAWSEDYAGAVSDVHRNCKPTITQLMQLFPGKVPAALTRDAEKDPYKKISARHVAVPAASYDTGIKVRAEHEFISLWVLPDHEGEVLENISRTYRGYVIPRGPTVSGSQYARSVFTSIILPDSRTQQAIERILLEAGEKAIDPPMIATMDVIRSDIGLGAGGITWLDREYDERLGEALRPLQMDYSGLPAGQNMSDRLDMTIRMGFMTDKVQIPDTSGMTAYQIRKVVEQQMRAHIPMFEPVEVEYSEPLCSETFKVMRSLGAFPANEIPDSLRGSGVEFSFKSPIKDLEDEGMQQKLIEGLGVVKEAAALDPTVAKLPNAMAIAKDLLRRTGWPEEWINDEKMLKAAADQMAAEAQAANAAATVGGAAEMAGKAAPMVKAMQGMQAA</sequence>